<dbReference type="PROSITE" id="PS51819">
    <property type="entry name" value="VOC"/>
    <property type="match status" value="1"/>
</dbReference>
<name>A0A562PQG4_9BURK</name>
<dbReference type="InterPro" id="IPR004360">
    <property type="entry name" value="Glyas_Fos-R_dOase_dom"/>
</dbReference>
<dbReference type="OrthoDB" id="9792323at2"/>
<dbReference type="RefSeq" id="WP_145876317.1">
    <property type="nucleotide sequence ID" value="NZ_CP046904.1"/>
</dbReference>
<evidence type="ECO:0000313" key="2">
    <source>
        <dbReference type="EMBL" id="QGZ37853.1"/>
    </source>
</evidence>
<sequence>MFKGFVEQHGALFAGTAGKPFMTATFLARHAGFVRGLHAAPAQATANRHPCGMFEIIARDQDRLAAFYHKVFGWQYERGTTGFAYVHFAVPGAAALGGIGQADPAIPGYAAGSSFYLLVDDLPGTIAAAAAAGGRCTMPPAAADGYEFAMIADPEDNVIGLLKAP</sequence>
<evidence type="ECO:0000259" key="1">
    <source>
        <dbReference type="PROSITE" id="PS51819"/>
    </source>
</evidence>
<dbReference type="Gene3D" id="3.10.180.10">
    <property type="entry name" value="2,3-Dihydroxybiphenyl 1,2-Dioxygenase, domain 1"/>
    <property type="match status" value="1"/>
</dbReference>
<accession>A0A562PQG4</accession>
<proteinExistence type="predicted"/>
<dbReference type="EMBL" id="CP046904">
    <property type="protein sequence ID" value="QGZ37853.1"/>
    <property type="molecule type" value="Genomic_DNA"/>
</dbReference>
<dbReference type="Proteomes" id="UP000315112">
    <property type="component" value="Unassembled WGS sequence"/>
</dbReference>
<organism evidence="3 4">
    <name type="scientific">Pseudoduganella flava</name>
    <dbReference type="NCBI Taxonomy" id="871742"/>
    <lineage>
        <taxon>Bacteria</taxon>
        <taxon>Pseudomonadati</taxon>
        <taxon>Pseudomonadota</taxon>
        <taxon>Betaproteobacteria</taxon>
        <taxon>Burkholderiales</taxon>
        <taxon>Oxalobacteraceae</taxon>
        <taxon>Telluria group</taxon>
        <taxon>Pseudoduganella</taxon>
    </lineage>
</organism>
<feature type="domain" description="VOC" evidence="1">
    <location>
        <begin position="50"/>
        <end position="164"/>
    </location>
</feature>
<dbReference type="EMBL" id="VLKW01000005">
    <property type="protein sequence ID" value="TWI46682.1"/>
    <property type="molecule type" value="Genomic_DNA"/>
</dbReference>
<gene>
    <name evidence="2" type="ORF">GO485_01515</name>
    <name evidence="3" type="ORF">IP92_03045</name>
</gene>
<reference evidence="3 4" key="1">
    <citation type="journal article" date="2015" name="Stand. Genomic Sci.">
        <title>Genomic Encyclopedia of Bacterial and Archaeal Type Strains, Phase III: the genomes of soil and plant-associated and newly described type strains.</title>
        <authorList>
            <person name="Whitman W.B."/>
            <person name="Woyke T."/>
            <person name="Klenk H.P."/>
            <person name="Zhou Y."/>
            <person name="Lilburn T.G."/>
            <person name="Beck B.J."/>
            <person name="De Vos P."/>
            <person name="Vandamme P."/>
            <person name="Eisen J.A."/>
            <person name="Garrity G."/>
            <person name="Hugenholtz P."/>
            <person name="Kyrpides N.C."/>
        </authorList>
    </citation>
    <scope>NUCLEOTIDE SEQUENCE [LARGE SCALE GENOMIC DNA]</scope>
    <source>
        <strain evidence="3 4">CGMCC 1.10685</strain>
    </source>
</reference>
<dbReference type="InterPro" id="IPR029068">
    <property type="entry name" value="Glyas_Bleomycin-R_OHBP_Dase"/>
</dbReference>
<dbReference type="Pfam" id="PF00903">
    <property type="entry name" value="Glyoxalase"/>
    <property type="match status" value="1"/>
</dbReference>
<protein>
    <recommendedName>
        <fullName evidence="1">VOC domain-containing protein</fullName>
    </recommendedName>
</protein>
<reference evidence="3" key="2">
    <citation type="submission" date="2019-07" db="EMBL/GenBank/DDBJ databases">
        <authorList>
            <person name="Whitman W."/>
            <person name="Huntemann M."/>
            <person name="Clum A."/>
            <person name="Pillay M."/>
            <person name="Palaniappan K."/>
            <person name="Varghese N."/>
            <person name="Mikhailova N."/>
            <person name="Stamatis D."/>
            <person name="Reddy T."/>
            <person name="Daum C."/>
            <person name="Shapiro N."/>
            <person name="Ivanova N."/>
            <person name="Kyrpides N."/>
            <person name="Woyke T."/>
        </authorList>
    </citation>
    <scope>NUCLEOTIDE SEQUENCE</scope>
    <source>
        <strain evidence="3">CGMCC 1.10685</strain>
    </source>
</reference>
<reference evidence="2 5" key="3">
    <citation type="submission" date="2019-12" db="EMBL/GenBank/DDBJ databases">
        <title>Draft Genome Sequences of Six Type Strains of the Genus Massilia.</title>
        <authorList>
            <person name="Miess H."/>
            <person name="Frediansyah A."/>
            <person name="Goeker M."/>
            <person name="Gross H."/>
        </authorList>
    </citation>
    <scope>NUCLEOTIDE SEQUENCE [LARGE SCALE GENOMIC DNA]</scope>
    <source>
        <strain evidence="2 5">DSM 26639</strain>
    </source>
</reference>
<evidence type="ECO:0000313" key="3">
    <source>
        <dbReference type="EMBL" id="TWI46682.1"/>
    </source>
</evidence>
<dbReference type="Proteomes" id="UP000437862">
    <property type="component" value="Chromosome"/>
</dbReference>
<dbReference type="PANTHER" id="PTHR33993">
    <property type="entry name" value="GLYOXALASE-RELATED"/>
    <property type="match status" value="1"/>
</dbReference>
<evidence type="ECO:0000313" key="4">
    <source>
        <dbReference type="Proteomes" id="UP000315112"/>
    </source>
</evidence>
<keyword evidence="5" id="KW-1185">Reference proteome</keyword>
<dbReference type="InterPro" id="IPR037523">
    <property type="entry name" value="VOC_core"/>
</dbReference>
<dbReference type="InterPro" id="IPR052164">
    <property type="entry name" value="Anthracycline_SecMetBiosynth"/>
</dbReference>
<dbReference type="SUPFAM" id="SSF54593">
    <property type="entry name" value="Glyoxalase/Bleomycin resistance protein/Dihydroxybiphenyl dioxygenase"/>
    <property type="match status" value="1"/>
</dbReference>
<dbReference type="AlphaFoldDB" id="A0A562PQG4"/>
<evidence type="ECO:0000313" key="5">
    <source>
        <dbReference type="Proteomes" id="UP000437862"/>
    </source>
</evidence>